<dbReference type="OrthoDB" id="6428208at2"/>
<evidence type="ECO:0000256" key="2">
    <source>
        <dbReference type="ARBA" id="ARBA00022729"/>
    </source>
</evidence>
<protein>
    <submittedName>
        <fullName evidence="3">Uncharacterized protein conserved in bacteria (DUF2057)</fullName>
    </submittedName>
</protein>
<dbReference type="Pfam" id="PF09829">
    <property type="entry name" value="DUF2057"/>
    <property type="match status" value="1"/>
</dbReference>
<organism evidence="3 4">
    <name type="scientific">Actinobacillus pleuropneumoniae</name>
    <name type="common">Haemophilus pleuropneumoniae</name>
    <dbReference type="NCBI Taxonomy" id="715"/>
    <lineage>
        <taxon>Bacteria</taxon>
        <taxon>Pseudomonadati</taxon>
        <taxon>Pseudomonadota</taxon>
        <taxon>Gammaproteobacteria</taxon>
        <taxon>Pasteurellales</taxon>
        <taxon>Pasteurellaceae</taxon>
        <taxon>Actinobacillus</taxon>
    </lineage>
</organism>
<gene>
    <name evidence="3" type="ORF">NCTC10976_00396</name>
</gene>
<reference evidence="3 4" key="1">
    <citation type="submission" date="2018-12" db="EMBL/GenBank/DDBJ databases">
        <authorList>
            <consortium name="Pathogen Informatics"/>
        </authorList>
    </citation>
    <scope>NUCLEOTIDE SEQUENCE [LARGE SCALE GENOMIC DNA]</scope>
    <source>
        <strain evidence="3 4">NCTC10976</strain>
    </source>
</reference>
<name>A0A2X3XF14_ACTPL</name>
<dbReference type="PANTHER" id="PTHR38108">
    <property type="entry name" value="UPF0319 PROTEIN YCCT"/>
    <property type="match status" value="1"/>
</dbReference>
<dbReference type="OMA" id="FNIHAAM"/>
<comment type="similarity">
    <text evidence="1">Belongs to the UPF0319 family.</text>
</comment>
<keyword evidence="2" id="KW-0732">Signal</keyword>
<evidence type="ECO:0000313" key="4">
    <source>
        <dbReference type="Proteomes" id="UP000275510"/>
    </source>
</evidence>
<accession>A0A2X3XF14</accession>
<dbReference type="EMBL" id="LR134515">
    <property type="protein sequence ID" value="VEJ16313.1"/>
    <property type="molecule type" value="Genomic_DNA"/>
</dbReference>
<dbReference type="PANTHER" id="PTHR38108:SF1">
    <property type="entry name" value="UPF0319 PROTEIN YCCT"/>
    <property type="match status" value="1"/>
</dbReference>
<evidence type="ECO:0000313" key="3">
    <source>
        <dbReference type="EMBL" id="VEJ16313.1"/>
    </source>
</evidence>
<dbReference type="AlphaFoldDB" id="A0A2X3XF14"/>
<sequence length="200" mass="21782">MKLTKMAVTVATLAVSAFSVAGTLTASDSVELLAFDGQKVARGTAGLSIDGNVHQVVVSVSDIVDGSYFSIDPIILTFNGTDEDAKIVTPKFTSNFTVDKFKKELNFKIETASGKEISYKRDFLKGEGFAPNSRVEDNLSKYNASKAVASVPAFANAALEAKGQMVIETNNVKEEQLQVLFKKADKETQKRFLEWAKKQQ</sequence>
<proteinExistence type="inferred from homology"/>
<dbReference type="InterPro" id="IPR018635">
    <property type="entry name" value="UPF0319"/>
</dbReference>
<dbReference type="NCBIfam" id="NF002516">
    <property type="entry name" value="PRK01904.1"/>
    <property type="match status" value="1"/>
</dbReference>
<evidence type="ECO:0000256" key="1">
    <source>
        <dbReference type="ARBA" id="ARBA00008490"/>
    </source>
</evidence>
<dbReference type="RefSeq" id="WP_005600477.1">
    <property type="nucleotide sequence ID" value="NZ_CBDBSX010000171.1"/>
</dbReference>
<dbReference type="Proteomes" id="UP000275510">
    <property type="component" value="Chromosome"/>
</dbReference>